<dbReference type="PANTHER" id="PTHR47582:SF1">
    <property type="entry name" value="P450, PUTATIVE (EUROFUNG)-RELATED"/>
    <property type="match status" value="1"/>
</dbReference>
<comment type="caution">
    <text evidence="1">The sequence shown here is derived from an EMBL/GenBank/DDBJ whole genome shotgun (WGS) entry which is preliminary data.</text>
</comment>
<dbReference type="Gene3D" id="1.10.630.10">
    <property type="entry name" value="Cytochrome P450"/>
    <property type="match status" value="1"/>
</dbReference>
<dbReference type="Proteomes" id="UP001147760">
    <property type="component" value="Unassembled WGS sequence"/>
</dbReference>
<sequence length="204" mass="22326">MRYRSFLGAGLTHEEISYSEMPLIIGLLANTLPAAFWVHFELSSRPKVLGEVCEEVEQNALSIAPNGTTMIDLGYLRDICPLRLSITANKDDNGSGPNRYPGYYTSGQTLPQTWNNALHASEAIRPRPKCLGGNSADGLDGRRFMRTTATTVNNSDKKKDPGRTDRFMAFSASPSICPGRHFAPSEISALVTMIALQYDISPAD</sequence>
<gene>
    <name evidence="1" type="ORF">N7530_008980</name>
</gene>
<proteinExistence type="predicted"/>
<organism evidence="1 2">
    <name type="scientific">Penicillium desertorum</name>
    <dbReference type="NCBI Taxonomy" id="1303715"/>
    <lineage>
        <taxon>Eukaryota</taxon>
        <taxon>Fungi</taxon>
        <taxon>Dikarya</taxon>
        <taxon>Ascomycota</taxon>
        <taxon>Pezizomycotina</taxon>
        <taxon>Eurotiomycetes</taxon>
        <taxon>Eurotiomycetidae</taxon>
        <taxon>Eurotiales</taxon>
        <taxon>Aspergillaceae</taxon>
        <taxon>Penicillium</taxon>
    </lineage>
</organism>
<dbReference type="OrthoDB" id="3366823at2759"/>
<dbReference type="GO" id="GO:0020037">
    <property type="term" value="F:heme binding"/>
    <property type="evidence" value="ECO:0007669"/>
    <property type="project" value="InterPro"/>
</dbReference>
<keyword evidence="2" id="KW-1185">Reference proteome</keyword>
<evidence type="ECO:0008006" key="3">
    <source>
        <dbReference type="Google" id="ProtNLM"/>
    </source>
</evidence>
<dbReference type="EMBL" id="JAPWDO010000005">
    <property type="protein sequence ID" value="KAJ5471623.1"/>
    <property type="molecule type" value="Genomic_DNA"/>
</dbReference>
<dbReference type="InterPro" id="IPR036396">
    <property type="entry name" value="Cyt_P450_sf"/>
</dbReference>
<dbReference type="GO" id="GO:0016705">
    <property type="term" value="F:oxidoreductase activity, acting on paired donors, with incorporation or reduction of molecular oxygen"/>
    <property type="evidence" value="ECO:0007669"/>
    <property type="project" value="InterPro"/>
</dbReference>
<evidence type="ECO:0000313" key="1">
    <source>
        <dbReference type="EMBL" id="KAJ5471623.1"/>
    </source>
</evidence>
<dbReference type="InterPro" id="IPR053007">
    <property type="entry name" value="CYP450_monoxygenase_sec-met"/>
</dbReference>
<reference evidence="1" key="1">
    <citation type="submission" date="2022-12" db="EMBL/GenBank/DDBJ databases">
        <authorList>
            <person name="Petersen C."/>
        </authorList>
    </citation>
    <scope>NUCLEOTIDE SEQUENCE</scope>
    <source>
        <strain evidence="1">IBT 17660</strain>
    </source>
</reference>
<accession>A0A9X0BLP1</accession>
<dbReference type="SUPFAM" id="SSF48264">
    <property type="entry name" value="Cytochrome P450"/>
    <property type="match status" value="1"/>
</dbReference>
<dbReference type="GO" id="GO:0004497">
    <property type="term" value="F:monooxygenase activity"/>
    <property type="evidence" value="ECO:0007669"/>
    <property type="project" value="InterPro"/>
</dbReference>
<dbReference type="PANTHER" id="PTHR47582">
    <property type="entry name" value="P450, PUTATIVE (EUROFUNG)-RELATED"/>
    <property type="match status" value="1"/>
</dbReference>
<reference evidence="1" key="2">
    <citation type="journal article" date="2023" name="IMA Fungus">
        <title>Comparative genomic study of the Penicillium genus elucidates a diverse pangenome and 15 lateral gene transfer events.</title>
        <authorList>
            <person name="Petersen C."/>
            <person name="Sorensen T."/>
            <person name="Nielsen M.R."/>
            <person name="Sondergaard T.E."/>
            <person name="Sorensen J.L."/>
            <person name="Fitzpatrick D.A."/>
            <person name="Frisvad J.C."/>
            <person name="Nielsen K.L."/>
        </authorList>
    </citation>
    <scope>NUCLEOTIDE SEQUENCE</scope>
    <source>
        <strain evidence="1">IBT 17660</strain>
    </source>
</reference>
<evidence type="ECO:0000313" key="2">
    <source>
        <dbReference type="Proteomes" id="UP001147760"/>
    </source>
</evidence>
<dbReference type="GO" id="GO:0005506">
    <property type="term" value="F:iron ion binding"/>
    <property type="evidence" value="ECO:0007669"/>
    <property type="project" value="InterPro"/>
</dbReference>
<dbReference type="AlphaFoldDB" id="A0A9X0BLP1"/>
<name>A0A9X0BLP1_9EURO</name>
<protein>
    <recommendedName>
        <fullName evidence="3">Cytochrome P450</fullName>
    </recommendedName>
</protein>